<dbReference type="Gene3D" id="3.40.50.150">
    <property type="entry name" value="Vaccinia Virus protein VP39"/>
    <property type="match status" value="1"/>
</dbReference>
<evidence type="ECO:0000256" key="4">
    <source>
        <dbReference type="ARBA" id="ARBA00022679"/>
    </source>
</evidence>
<dbReference type="GO" id="GO:0009007">
    <property type="term" value="F:site-specific DNA-methyltransferase (adenine-specific) activity"/>
    <property type="evidence" value="ECO:0007669"/>
    <property type="project" value="UniProtKB-EC"/>
</dbReference>
<dbReference type="RefSeq" id="WP_064030022.1">
    <property type="nucleotide sequence ID" value="NZ_CP023669.1"/>
</dbReference>
<organism evidence="8 9">
    <name type="scientific">Methylomonas koyamae</name>
    <dbReference type="NCBI Taxonomy" id="702114"/>
    <lineage>
        <taxon>Bacteria</taxon>
        <taxon>Pseudomonadati</taxon>
        <taxon>Pseudomonadota</taxon>
        <taxon>Gammaproteobacteria</taxon>
        <taxon>Methylococcales</taxon>
        <taxon>Methylococcaceae</taxon>
        <taxon>Methylomonas</taxon>
    </lineage>
</organism>
<dbReference type="SUPFAM" id="SSF53335">
    <property type="entry name" value="S-adenosyl-L-methionine-dependent methyltransferases"/>
    <property type="match status" value="1"/>
</dbReference>
<dbReference type="Pfam" id="PF01555">
    <property type="entry name" value="N6_N4_Mtase"/>
    <property type="match status" value="1"/>
</dbReference>
<dbReference type="EC" id="2.1.1.72" evidence="2"/>
<comment type="catalytic activity">
    <reaction evidence="6">
        <text>a 2'-deoxyadenosine in DNA + S-adenosyl-L-methionine = an N(6)-methyl-2'-deoxyadenosine in DNA + S-adenosyl-L-homocysteine + H(+)</text>
        <dbReference type="Rhea" id="RHEA:15197"/>
        <dbReference type="Rhea" id="RHEA-COMP:12418"/>
        <dbReference type="Rhea" id="RHEA-COMP:12419"/>
        <dbReference type="ChEBI" id="CHEBI:15378"/>
        <dbReference type="ChEBI" id="CHEBI:57856"/>
        <dbReference type="ChEBI" id="CHEBI:59789"/>
        <dbReference type="ChEBI" id="CHEBI:90615"/>
        <dbReference type="ChEBI" id="CHEBI:90616"/>
        <dbReference type="EC" id="2.1.1.72"/>
    </reaction>
</comment>
<evidence type="ECO:0000256" key="3">
    <source>
        <dbReference type="ARBA" id="ARBA00022603"/>
    </source>
</evidence>
<sequence>MSKKQKLELTWIGKDKRPRLEPRILLEDAEKSYHAKFRRFPSPPAPLPAGEGSKSPSPQRGEGLGRGGQEDIFDNRLIFGDNLLALKALEQEFSGQVKCVFIDPPYNTGSAFTHYDDGLEHSIWLGLMRDRLEIIRRLLLDDGSLWITIDDNECHYLKVLCDEVFGRGNFISSIVWQKKYAVKSDSEFFSESHDYLLVYSKNRSTFKIGRFGRTESQDSRYKNPDNDPRGNWTSGPLQRNEARDYAIFPIASPSGKEHWPPKGTSWRFTKEKVSELIADNRIWFGEKGNNVPRLKRFLSEVSDTVPATTWWDYQNFGHNDEAKREAKVLANDEDVFGTPKPERLLSKIIELATNPNDLVLDSFAGSGTTGAVAHKMGRRWIMVELGEHCHTHIIPRLQKVIDGEDQGGISKAVNWQGGGGFRYYKLAPSLIVNDRWGNPVVNPDYNAAMLAEALCKLEGFVYAPSESRWWQHGHSSERDFIYVTTQNLSVEQLQALADEVGGALSPDPSPAHGRREFEPLSQRGEGLGRGYSLLVCCSAFHGITAAQADERWPNLTLKKIPKMVLARCEWGHDDYSLNVANLPMAEVEPVPDTSKPARGKRRAVDPAQQSLFAEDEEA</sequence>
<evidence type="ECO:0000256" key="2">
    <source>
        <dbReference type="ARBA" id="ARBA00011900"/>
    </source>
</evidence>
<evidence type="ECO:0000313" key="9">
    <source>
        <dbReference type="Proteomes" id="UP000077734"/>
    </source>
</evidence>
<dbReference type="InterPro" id="IPR002295">
    <property type="entry name" value="N4/N6-MTase_EcoPI_Mod-like"/>
</dbReference>
<feature type="region of interest" description="Disordered" evidence="7">
    <location>
        <begin position="587"/>
        <end position="618"/>
    </location>
</feature>
<dbReference type="GO" id="GO:0003677">
    <property type="term" value="F:DNA binding"/>
    <property type="evidence" value="ECO:0007669"/>
    <property type="project" value="InterPro"/>
</dbReference>
<dbReference type="REBASE" id="222349">
    <property type="entry name" value="M.MkoLM6ORF1582P"/>
</dbReference>
<protein>
    <recommendedName>
        <fullName evidence="2">site-specific DNA-methyltransferase (adenine-specific)</fullName>
        <ecNumber evidence="2">2.1.1.72</ecNumber>
    </recommendedName>
</protein>
<evidence type="ECO:0000256" key="1">
    <source>
        <dbReference type="ARBA" id="ARBA00006594"/>
    </source>
</evidence>
<gene>
    <name evidence="8" type="ORF">A1356_20135</name>
</gene>
<dbReference type="PROSITE" id="PS00092">
    <property type="entry name" value="N6_MTASE"/>
    <property type="match status" value="1"/>
</dbReference>
<dbReference type="GO" id="GO:0032259">
    <property type="term" value="P:methylation"/>
    <property type="evidence" value="ECO:0007669"/>
    <property type="project" value="UniProtKB-KW"/>
</dbReference>
<reference evidence="8 9" key="1">
    <citation type="submission" date="2016-03" db="EMBL/GenBank/DDBJ databases">
        <authorList>
            <person name="Heylen K."/>
            <person name="De Vos P."/>
            <person name="Vekeman B."/>
        </authorList>
    </citation>
    <scope>NUCLEOTIDE SEQUENCE [LARGE SCALE GENOMIC DNA]</scope>
    <source>
        <strain evidence="8 9">R-49807</strain>
    </source>
</reference>
<keyword evidence="5" id="KW-0949">S-adenosyl-L-methionine</keyword>
<evidence type="ECO:0000256" key="6">
    <source>
        <dbReference type="ARBA" id="ARBA00047942"/>
    </source>
</evidence>
<dbReference type="EMBL" id="LUUL01000131">
    <property type="protein sequence ID" value="OAI21932.1"/>
    <property type="molecule type" value="Genomic_DNA"/>
</dbReference>
<proteinExistence type="inferred from homology"/>
<comment type="caution">
    <text evidence="8">The sequence shown here is derived from an EMBL/GenBank/DDBJ whole genome shotgun (WGS) entry which is preliminary data.</text>
</comment>
<feature type="compositionally biased region" description="Basic and acidic residues" evidence="7">
    <location>
        <begin position="215"/>
        <end position="228"/>
    </location>
</feature>
<keyword evidence="4" id="KW-0808">Transferase</keyword>
<dbReference type="GO" id="GO:0008170">
    <property type="term" value="F:N-methyltransferase activity"/>
    <property type="evidence" value="ECO:0007669"/>
    <property type="project" value="InterPro"/>
</dbReference>
<evidence type="ECO:0000313" key="8">
    <source>
        <dbReference type="EMBL" id="OAI21932.1"/>
    </source>
</evidence>
<dbReference type="AlphaFoldDB" id="A0A291IHZ9"/>
<dbReference type="REBASE" id="164941">
    <property type="entry name" value="M.Mko49807ORF20135P"/>
</dbReference>
<comment type="similarity">
    <text evidence="1">Belongs to the N(4)/N(6)-methyltransferase family.</text>
</comment>
<dbReference type="InterPro" id="IPR002941">
    <property type="entry name" value="DNA_methylase_N4/N6"/>
</dbReference>
<evidence type="ECO:0000256" key="5">
    <source>
        <dbReference type="ARBA" id="ARBA00022691"/>
    </source>
</evidence>
<dbReference type="PRINTS" id="PR00506">
    <property type="entry name" value="D21N6MTFRASE"/>
</dbReference>
<name>A0A291IHZ9_9GAMM</name>
<feature type="region of interest" description="Disordered" evidence="7">
    <location>
        <begin position="215"/>
        <end position="237"/>
    </location>
</feature>
<dbReference type="Proteomes" id="UP000077734">
    <property type="component" value="Unassembled WGS sequence"/>
</dbReference>
<keyword evidence="3 8" id="KW-0489">Methyltransferase</keyword>
<feature type="region of interest" description="Disordered" evidence="7">
    <location>
        <begin position="37"/>
        <end position="66"/>
    </location>
</feature>
<dbReference type="InterPro" id="IPR002052">
    <property type="entry name" value="DNA_methylase_N6_adenine_CS"/>
</dbReference>
<keyword evidence="9" id="KW-1185">Reference proteome</keyword>
<accession>A0A291IHZ9</accession>
<dbReference type="KEGG" id="mko:MKLM6_1582"/>
<evidence type="ECO:0000256" key="7">
    <source>
        <dbReference type="SAM" id="MobiDB-lite"/>
    </source>
</evidence>
<dbReference type="InterPro" id="IPR029063">
    <property type="entry name" value="SAM-dependent_MTases_sf"/>
</dbReference>